<dbReference type="InterPro" id="IPR033644">
    <property type="entry name" value="Ferrochelatase_C"/>
</dbReference>
<dbReference type="CDD" id="cd00419">
    <property type="entry name" value="Ferrochelatase_C"/>
    <property type="match status" value="1"/>
</dbReference>
<evidence type="ECO:0000256" key="6">
    <source>
        <dbReference type="ARBA" id="ARBA00024536"/>
    </source>
</evidence>
<evidence type="ECO:0000256" key="8">
    <source>
        <dbReference type="RuleBase" id="RU004185"/>
    </source>
</evidence>
<dbReference type="HAMAP" id="MF_00323">
    <property type="entry name" value="Ferrochelatase"/>
    <property type="match status" value="1"/>
</dbReference>
<dbReference type="SUPFAM" id="SSF53800">
    <property type="entry name" value="Chelatase"/>
    <property type="match status" value="1"/>
</dbReference>
<evidence type="ECO:0000256" key="2">
    <source>
        <dbReference type="ARBA" id="ARBA00023004"/>
    </source>
</evidence>
<evidence type="ECO:0000256" key="7">
    <source>
        <dbReference type="HAMAP-Rule" id="MF_00323"/>
    </source>
</evidence>
<protein>
    <recommendedName>
        <fullName evidence="7">Coproporphyrin III ferrochelatase</fullName>
        <ecNumber evidence="7">4.99.1.9</ecNumber>
    </recommendedName>
</protein>
<dbReference type="NCBIfam" id="NF000689">
    <property type="entry name" value="PRK00035.2-1"/>
    <property type="match status" value="1"/>
</dbReference>
<keyword evidence="3 7" id="KW-0350">Heme biosynthesis</keyword>
<dbReference type="Gene3D" id="3.40.50.1400">
    <property type="match status" value="2"/>
</dbReference>
<dbReference type="GO" id="GO:0006783">
    <property type="term" value="P:heme biosynthetic process"/>
    <property type="evidence" value="ECO:0007669"/>
    <property type="project" value="UniProtKB-UniRule"/>
</dbReference>
<organism evidence="9">
    <name type="scientific">uncultured Frankineae bacterium</name>
    <dbReference type="NCBI Taxonomy" id="437475"/>
    <lineage>
        <taxon>Bacteria</taxon>
        <taxon>Bacillati</taxon>
        <taxon>Actinomycetota</taxon>
        <taxon>Actinomycetes</taxon>
        <taxon>Frankiales</taxon>
        <taxon>environmental samples</taxon>
    </lineage>
</organism>
<dbReference type="EC" id="4.99.1.9" evidence="7"/>
<dbReference type="GO" id="GO:0004325">
    <property type="term" value="F:ferrochelatase activity"/>
    <property type="evidence" value="ECO:0007669"/>
    <property type="project" value="UniProtKB-UniRule"/>
</dbReference>
<comment type="function">
    <text evidence="7">Involved in coproporphyrin-dependent heme b biosynthesis. Catalyzes the insertion of ferrous iron into coproporphyrin III to form Fe-coproporphyrin III.</text>
</comment>
<comment type="subcellular location">
    <subcellularLocation>
        <location evidence="7">Cytoplasm</location>
    </subcellularLocation>
</comment>
<keyword evidence="2 7" id="KW-0408">Iron</keyword>
<dbReference type="NCBIfam" id="TIGR00109">
    <property type="entry name" value="hemH"/>
    <property type="match status" value="1"/>
</dbReference>
<evidence type="ECO:0000256" key="5">
    <source>
        <dbReference type="ARBA" id="ARBA00023244"/>
    </source>
</evidence>
<name>A0A6J4KZZ2_9ACTN</name>
<evidence type="ECO:0000256" key="3">
    <source>
        <dbReference type="ARBA" id="ARBA00023133"/>
    </source>
</evidence>
<accession>A0A6J4KZZ2</accession>
<comment type="pathway">
    <text evidence="1 7">Porphyrin-containing compound metabolism; protoheme biosynthesis.</text>
</comment>
<evidence type="ECO:0000256" key="4">
    <source>
        <dbReference type="ARBA" id="ARBA00023239"/>
    </source>
</evidence>
<comment type="similarity">
    <text evidence="7 8">Belongs to the ferrochelatase family.</text>
</comment>
<keyword evidence="4 7" id="KW-0456">Lyase</keyword>
<dbReference type="GO" id="GO:0046872">
    <property type="term" value="F:metal ion binding"/>
    <property type="evidence" value="ECO:0007669"/>
    <property type="project" value="UniProtKB-KW"/>
</dbReference>
<reference evidence="9" key="1">
    <citation type="submission" date="2020-02" db="EMBL/GenBank/DDBJ databases">
        <authorList>
            <person name="Meier V. D."/>
        </authorList>
    </citation>
    <scope>NUCLEOTIDE SEQUENCE</scope>
    <source>
        <strain evidence="9">AVDCRST_MAG16</strain>
    </source>
</reference>
<dbReference type="InterPro" id="IPR033659">
    <property type="entry name" value="Ferrochelatase_N"/>
</dbReference>
<feature type="binding site" evidence="7">
    <location>
        <position position="283"/>
    </location>
    <ligand>
        <name>Fe(2+)</name>
        <dbReference type="ChEBI" id="CHEBI:29033"/>
    </ligand>
</feature>
<dbReference type="EMBL" id="CADCUE010000048">
    <property type="protein sequence ID" value="CAA9318360.1"/>
    <property type="molecule type" value="Genomic_DNA"/>
</dbReference>
<proteinExistence type="inferred from homology"/>
<dbReference type="GO" id="GO:0005737">
    <property type="term" value="C:cytoplasm"/>
    <property type="evidence" value="ECO:0007669"/>
    <property type="project" value="UniProtKB-SubCell"/>
</dbReference>
<comment type="catalytic activity">
    <reaction evidence="6">
        <text>Fe-coproporphyrin III + 2 H(+) = coproporphyrin III + Fe(2+)</text>
        <dbReference type="Rhea" id="RHEA:49572"/>
        <dbReference type="ChEBI" id="CHEBI:15378"/>
        <dbReference type="ChEBI" id="CHEBI:29033"/>
        <dbReference type="ChEBI" id="CHEBI:68438"/>
        <dbReference type="ChEBI" id="CHEBI:131725"/>
        <dbReference type="EC" id="4.99.1.9"/>
    </reaction>
    <physiologicalReaction direction="right-to-left" evidence="6">
        <dbReference type="Rhea" id="RHEA:49574"/>
    </physiologicalReaction>
</comment>
<dbReference type="PANTHER" id="PTHR11108">
    <property type="entry name" value="FERROCHELATASE"/>
    <property type="match status" value="1"/>
</dbReference>
<dbReference type="Pfam" id="PF00762">
    <property type="entry name" value="Ferrochelatase"/>
    <property type="match status" value="1"/>
</dbReference>
<keyword evidence="5 7" id="KW-0627">Porphyrin biosynthesis</keyword>
<dbReference type="PANTHER" id="PTHR11108:SF1">
    <property type="entry name" value="FERROCHELATASE, MITOCHONDRIAL"/>
    <property type="match status" value="1"/>
</dbReference>
<sequence>MTTAPAPTYDGIDTRPWQAPPVDALLLVSFGGPEAPEHVLPFLQNVTRGRGIPAARLEEVSRHYLDVFGGVSPINAQARALKAALEAELAASGPDLPVYWGNRNWHPFLTEAVAQMRDDGRRHALAVVTSAFPSYSGCRQYREDWWRARAEVGPGAPLISKLRHYWAEEGFLAPMARNVAATSPAPGARLVFTAHSIPTSMADSSGPPDVQGAYVSALRAAAAGVVERLGGDWSWDLVFQSRSGPPQVPWLEPDVGDHLAALHAEGVREAVMVPIGFTSDHVEVLYDLDLQAQAQVAGLDGFTAKRAATVGTDPEFVALLRDLVAERIAGEELASHGALATHDRCPAGCCPAPVRGRPSR</sequence>
<dbReference type="AlphaFoldDB" id="A0A6J4KZZ2"/>
<dbReference type="UniPathway" id="UPA00252"/>
<feature type="binding site" evidence="7">
    <location>
        <position position="195"/>
    </location>
    <ligand>
        <name>Fe(2+)</name>
        <dbReference type="ChEBI" id="CHEBI:29033"/>
    </ligand>
</feature>
<feature type="binding site" evidence="7">
    <location>
        <position position="141"/>
    </location>
    <ligand>
        <name>Fe-coproporphyrin III</name>
        <dbReference type="ChEBI" id="CHEBI:68438"/>
    </ligand>
</feature>
<evidence type="ECO:0000256" key="1">
    <source>
        <dbReference type="ARBA" id="ARBA00004744"/>
    </source>
</evidence>
<comment type="caution">
    <text evidence="7">Lacks conserved residue(s) required for the propagation of feature annotation.</text>
</comment>
<gene>
    <name evidence="7" type="primary">cpfC</name>
    <name evidence="9" type="ORF">AVDCRST_MAG16-622</name>
</gene>
<keyword evidence="7" id="KW-0963">Cytoplasm</keyword>
<keyword evidence="7" id="KW-0479">Metal-binding</keyword>
<dbReference type="CDD" id="cd03411">
    <property type="entry name" value="Ferrochelatase_N"/>
    <property type="match status" value="1"/>
</dbReference>
<dbReference type="InterPro" id="IPR001015">
    <property type="entry name" value="Ferrochelatase"/>
</dbReference>
<evidence type="ECO:0000313" key="9">
    <source>
        <dbReference type="EMBL" id="CAA9318360.1"/>
    </source>
</evidence>